<feature type="domain" description="Dyp-type peroxidase N-terminal" evidence="9">
    <location>
        <begin position="77"/>
        <end position="228"/>
    </location>
</feature>
<dbReference type="InterPro" id="IPR048328">
    <property type="entry name" value="Dyp_perox_C"/>
</dbReference>
<dbReference type="RefSeq" id="WP_408623872.1">
    <property type="nucleotide sequence ID" value="NZ_JBEQCT010000005.1"/>
</dbReference>
<reference evidence="11 12" key="1">
    <citation type="journal article" date="2013" name="Int. J. Syst. Evol. Microbiol.">
        <title>Celerinatantimonas yamalensis sp. nov., a cold-adapted diazotrophic bacterium from a cold permafrost brine.</title>
        <authorList>
            <person name="Shcherbakova V."/>
            <person name="Chuvilskaya N."/>
            <person name="Rivkina E."/>
            <person name="Demidov N."/>
            <person name="Uchaeva V."/>
            <person name="Suetin S."/>
            <person name="Suzina N."/>
            <person name="Gilichinsky D."/>
        </authorList>
    </citation>
    <scope>NUCLEOTIDE SEQUENCE [LARGE SCALE GENOMIC DNA]</scope>
    <source>
        <strain evidence="11 12">C7</strain>
    </source>
</reference>
<proteinExistence type="inferred from homology"/>
<dbReference type="Proteomes" id="UP001629953">
    <property type="component" value="Unassembled WGS sequence"/>
</dbReference>
<evidence type="ECO:0000256" key="4">
    <source>
        <dbReference type="ARBA" id="ARBA00022723"/>
    </source>
</evidence>
<keyword evidence="5" id="KW-0732">Signal</keyword>
<comment type="caution">
    <text evidence="11">The sequence shown here is derived from an EMBL/GenBank/DDBJ whole genome shotgun (WGS) entry which is preliminary data.</text>
</comment>
<evidence type="ECO:0000256" key="2">
    <source>
        <dbReference type="ARBA" id="ARBA00022559"/>
    </source>
</evidence>
<name>A0ABW9G9A7_9GAMM</name>
<dbReference type="InterPro" id="IPR006313">
    <property type="entry name" value="EfeB/EfeN"/>
</dbReference>
<evidence type="ECO:0000313" key="11">
    <source>
        <dbReference type="EMBL" id="MFM2485628.1"/>
    </source>
</evidence>
<accession>A0ABW9G9A7</accession>
<comment type="similarity">
    <text evidence="8">Belongs to the DyP-type peroxidase family.</text>
</comment>
<dbReference type="Pfam" id="PF20628">
    <property type="entry name" value="Dyp_perox_C"/>
    <property type="match status" value="1"/>
</dbReference>
<evidence type="ECO:0000256" key="8">
    <source>
        <dbReference type="RuleBase" id="RU365017"/>
    </source>
</evidence>
<keyword evidence="12" id="KW-1185">Reference proteome</keyword>
<comment type="cofactor">
    <cofactor evidence="8">
        <name>heme b</name>
        <dbReference type="ChEBI" id="CHEBI:60344"/>
    </cofactor>
    <text evidence="8">Binds 1 heme b (iron(II)-protoporphyrin IX) group non-covalently per subunit.</text>
</comment>
<sequence>MGCPFHFGQANQESDEQPNSARRHLLKGLLGTAGGVLAYSSLSASANAASRLSDKVMSECSDFSAESASQPFYGAHQSGITTAQQANVALVAFDVLATDKPALQTMLQTLTQRCEFLMQGGVVKARDAQYPPLDSGMVGPMIHPDNLTITVSVGASLFDQRFGLSHLKPHQLQTMTRFANDGLQSQWCHGDLMLQICANSPDTTLHALRDIIKHTPGSLAVRWRRDGFISPHAAASQGKRTPINLLGFRDGTVNPNASQHDVLKQMLWLSSDTAEPAWTVGGSYQVIRLIRFYVEHWDRTPLQEQQAIFGRDRDTGAPLGMKHEHDSPDYASDPHGKHIPLDAHMRLANPRTQGYPEFLLLRRGYSYSYTTSPSGQLDVGLLFIGYQANLQRGFIDTQNRLNGEPLEEYIKPFGGGYFFTLPGVMGKGNYLGQSLIESA</sequence>
<gene>
    <name evidence="11" type="primary">efeB</name>
    <name evidence="11" type="ORF">ABUE30_11255</name>
</gene>
<evidence type="ECO:0000259" key="9">
    <source>
        <dbReference type="Pfam" id="PF04261"/>
    </source>
</evidence>
<organism evidence="11 12">
    <name type="scientific">Celerinatantimonas yamalensis</name>
    <dbReference type="NCBI Taxonomy" id="559956"/>
    <lineage>
        <taxon>Bacteria</taxon>
        <taxon>Pseudomonadati</taxon>
        <taxon>Pseudomonadota</taxon>
        <taxon>Gammaproteobacteria</taxon>
        <taxon>Celerinatantimonadaceae</taxon>
        <taxon>Celerinatantimonas</taxon>
    </lineage>
</organism>
<evidence type="ECO:0000256" key="6">
    <source>
        <dbReference type="ARBA" id="ARBA00023002"/>
    </source>
</evidence>
<dbReference type="SUPFAM" id="SSF54909">
    <property type="entry name" value="Dimeric alpha+beta barrel"/>
    <property type="match status" value="1"/>
</dbReference>
<comment type="subcellular location">
    <subcellularLocation>
        <location evidence="1">Cell envelope</location>
    </subcellularLocation>
    <subcellularLocation>
        <location evidence="8">Periplasm</location>
    </subcellularLocation>
</comment>
<dbReference type="InterPro" id="IPR048327">
    <property type="entry name" value="Dyp_perox_N"/>
</dbReference>
<dbReference type="NCBIfam" id="TIGR01412">
    <property type="entry name" value="tat_substr_1"/>
    <property type="match status" value="1"/>
</dbReference>
<protein>
    <recommendedName>
        <fullName evidence="8">Deferrochelatase</fullName>
        <ecNumber evidence="8">1.11.1.-</ecNumber>
    </recommendedName>
    <alternativeName>
        <fullName evidence="8">Peroxidase EfeB</fullName>
    </alternativeName>
</protein>
<evidence type="ECO:0000259" key="10">
    <source>
        <dbReference type="Pfam" id="PF20628"/>
    </source>
</evidence>
<keyword evidence="6 8" id="KW-0560">Oxidoreductase</keyword>
<evidence type="ECO:0000313" key="12">
    <source>
        <dbReference type="Proteomes" id="UP001629953"/>
    </source>
</evidence>
<evidence type="ECO:0000256" key="7">
    <source>
        <dbReference type="ARBA" id="ARBA00023004"/>
    </source>
</evidence>
<keyword evidence="2 8" id="KW-0575">Peroxidase</keyword>
<keyword evidence="4 8" id="KW-0479">Metal-binding</keyword>
<dbReference type="PANTHER" id="PTHR30521:SF4">
    <property type="entry name" value="DEFERROCHELATASE"/>
    <property type="match status" value="1"/>
</dbReference>
<dbReference type="Pfam" id="PF04261">
    <property type="entry name" value="Dyp_perox_N"/>
    <property type="match status" value="1"/>
</dbReference>
<keyword evidence="7 8" id="KW-0408">Iron</keyword>
<dbReference type="NCBIfam" id="TIGR01413">
    <property type="entry name" value="Dyp_perox_fam"/>
    <property type="match status" value="1"/>
</dbReference>
<dbReference type="PROSITE" id="PS51404">
    <property type="entry name" value="DYP_PEROXIDASE"/>
    <property type="match status" value="1"/>
</dbReference>
<dbReference type="PANTHER" id="PTHR30521">
    <property type="entry name" value="DEFERROCHELATASE/PEROXIDASE"/>
    <property type="match status" value="1"/>
</dbReference>
<evidence type="ECO:0000256" key="3">
    <source>
        <dbReference type="ARBA" id="ARBA00022617"/>
    </source>
</evidence>
<comment type="subunit">
    <text evidence="8">Homodimer. Part of a ferrous iron transporter composed of EfeU, EfeO and EfeB.</text>
</comment>
<keyword evidence="3 8" id="KW-0349">Heme</keyword>
<evidence type="ECO:0000256" key="5">
    <source>
        <dbReference type="ARBA" id="ARBA00022729"/>
    </source>
</evidence>
<dbReference type="EC" id="1.11.1.-" evidence="8"/>
<evidence type="ECO:0000256" key="1">
    <source>
        <dbReference type="ARBA" id="ARBA00004196"/>
    </source>
</evidence>
<keyword evidence="8" id="KW-0574">Periplasm</keyword>
<dbReference type="InterPro" id="IPR011008">
    <property type="entry name" value="Dimeric_a/b-barrel"/>
</dbReference>
<dbReference type="InterPro" id="IPR006314">
    <property type="entry name" value="Dyp_peroxidase"/>
</dbReference>
<dbReference type="EMBL" id="JBEQCT010000005">
    <property type="protein sequence ID" value="MFM2485628.1"/>
    <property type="molecule type" value="Genomic_DNA"/>
</dbReference>
<comment type="function">
    <text evidence="8">Involved in the recovery of exogenous heme iron. Extracts iron from heme while preserving the protoporphyrin ring intact.</text>
</comment>
<feature type="domain" description="Dyp-type peroxidase C-terminal" evidence="10">
    <location>
        <begin position="241"/>
        <end position="424"/>
    </location>
</feature>